<protein>
    <submittedName>
        <fullName evidence="4">Acyltransferase</fullName>
    </submittedName>
</protein>
<organism evidence="4 5">
    <name type="scientific">Chlorobaculum thiosulfatiphilum</name>
    <name type="common">Chlorobium limicola f.sp. thiosulfatophilum</name>
    <dbReference type="NCBI Taxonomy" id="115852"/>
    <lineage>
        <taxon>Bacteria</taxon>
        <taxon>Pseudomonadati</taxon>
        <taxon>Chlorobiota</taxon>
        <taxon>Chlorobiia</taxon>
        <taxon>Chlorobiales</taxon>
        <taxon>Chlorobiaceae</taxon>
        <taxon>Chlorobaculum</taxon>
    </lineage>
</organism>
<dbReference type="InterPro" id="IPR011004">
    <property type="entry name" value="Trimer_LpxA-like_sf"/>
</dbReference>
<dbReference type="PANTHER" id="PTHR43300:SF12">
    <property type="entry name" value="CHLORAMPHENICOL ACETYLTRANSFERASE"/>
    <property type="match status" value="1"/>
</dbReference>
<proteinExistence type="inferred from homology"/>
<dbReference type="PANTHER" id="PTHR43300">
    <property type="entry name" value="ACETYLTRANSFERASE"/>
    <property type="match status" value="1"/>
</dbReference>
<comment type="caution">
    <text evidence="4">The sequence shown here is derived from an EMBL/GenBank/DDBJ whole genome shotgun (WGS) entry which is preliminary data.</text>
</comment>
<sequence length="178" mass="19225">MGFKYVGENVKVAKNCTIIGLKNISIRSNVQIDENVFIVANKGFLDIGNHVHIGGACHLTCSGGITLADFCGLSQGVRVYSMTDDYTGYSMTNVTVPEKYKVLKISPVILESHVLIGSGSVVLPGVTIGIGSAVGALSLVTMSLEEWGIYFGAPAKKIKMRSKKILALEKRFLQEERQ</sequence>
<keyword evidence="5" id="KW-1185">Reference proteome</keyword>
<gene>
    <name evidence="4" type="ORF">FGF66_08485</name>
</gene>
<dbReference type="InterPro" id="IPR050179">
    <property type="entry name" value="Trans_hexapeptide_repeat"/>
</dbReference>
<evidence type="ECO:0000313" key="5">
    <source>
        <dbReference type="Proteomes" id="UP000308271"/>
    </source>
</evidence>
<dbReference type="AlphaFoldDB" id="A0A5C4S5X3"/>
<evidence type="ECO:0000313" key="4">
    <source>
        <dbReference type="EMBL" id="TNJ38577.1"/>
    </source>
</evidence>
<evidence type="ECO:0000256" key="3">
    <source>
        <dbReference type="ARBA" id="ARBA00023315"/>
    </source>
</evidence>
<accession>A0A5C4S5X3</accession>
<dbReference type="OrthoDB" id="9814490at2"/>
<dbReference type="GO" id="GO:0016746">
    <property type="term" value="F:acyltransferase activity"/>
    <property type="evidence" value="ECO:0007669"/>
    <property type="project" value="UniProtKB-KW"/>
</dbReference>
<name>A0A5C4S5X3_CHLTI</name>
<keyword evidence="3 4" id="KW-0012">Acyltransferase</keyword>
<dbReference type="SUPFAM" id="SSF51161">
    <property type="entry name" value="Trimeric LpxA-like enzymes"/>
    <property type="match status" value="1"/>
</dbReference>
<dbReference type="Gene3D" id="2.160.10.10">
    <property type="entry name" value="Hexapeptide repeat proteins"/>
    <property type="match status" value="1"/>
</dbReference>
<comment type="similarity">
    <text evidence="1">Belongs to the transferase hexapeptide repeat family.</text>
</comment>
<keyword evidence="2 4" id="KW-0808">Transferase</keyword>
<reference evidence="4 5" key="1">
    <citation type="submission" date="2019-05" db="EMBL/GenBank/DDBJ databases">
        <title>Draft Whole-Genome sequence of the green sulfur bacterium Chlorobaculum thiosulfatiphilum DSM 249.</title>
        <authorList>
            <person name="Meyer T.E."/>
            <person name="Kyndt J.A."/>
        </authorList>
    </citation>
    <scope>NUCLEOTIDE SEQUENCE [LARGE SCALE GENOMIC DNA]</scope>
    <source>
        <strain evidence="4 5">DSM 249</strain>
    </source>
</reference>
<evidence type="ECO:0000256" key="1">
    <source>
        <dbReference type="ARBA" id="ARBA00007274"/>
    </source>
</evidence>
<evidence type="ECO:0000256" key="2">
    <source>
        <dbReference type="ARBA" id="ARBA00022679"/>
    </source>
</evidence>
<dbReference type="Proteomes" id="UP000308271">
    <property type="component" value="Unassembled WGS sequence"/>
</dbReference>
<dbReference type="CDD" id="cd04647">
    <property type="entry name" value="LbH_MAT_like"/>
    <property type="match status" value="1"/>
</dbReference>
<dbReference type="EMBL" id="VDCH01000017">
    <property type="protein sequence ID" value="TNJ38577.1"/>
    <property type="molecule type" value="Genomic_DNA"/>
</dbReference>